<name>A0A6L6J545_9RHOB</name>
<dbReference type="AlphaFoldDB" id="A0A6L6J545"/>
<protein>
    <recommendedName>
        <fullName evidence="4">DUF3329 domain-containing protein</fullName>
    </recommendedName>
</protein>
<dbReference type="EMBL" id="WMIE01000001">
    <property type="protein sequence ID" value="MTH77000.1"/>
    <property type="molecule type" value="Genomic_DNA"/>
</dbReference>
<keyword evidence="1" id="KW-0472">Membrane</keyword>
<evidence type="ECO:0000313" key="3">
    <source>
        <dbReference type="Proteomes" id="UP000478183"/>
    </source>
</evidence>
<organism evidence="2 3">
    <name type="scientific">Paracoccus aestuariivivens</name>
    <dbReference type="NCBI Taxonomy" id="1820333"/>
    <lineage>
        <taxon>Bacteria</taxon>
        <taxon>Pseudomonadati</taxon>
        <taxon>Pseudomonadota</taxon>
        <taxon>Alphaproteobacteria</taxon>
        <taxon>Rhodobacterales</taxon>
        <taxon>Paracoccaceae</taxon>
        <taxon>Paracoccus</taxon>
    </lineage>
</organism>
<feature type="transmembrane region" description="Helical" evidence="1">
    <location>
        <begin position="35"/>
        <end position="56"/>
    </location>
</feature>
<sequence>MLVDPNNPFFDRLWVRLLCVISPLAWAGVEYANDQGMWAAAFSAAGLYLAYALFWVRGR</sequence>
<dbReference type="OrthoDB" id="7362327at2"/>
<keyword evidence="1" id="KW-0812">Transmembrane</keyword>
<gene>
    <name evidence="2" type="ORF">GL286_04565</name>
</gene>
<evidence type="ECO:0008006" key="4">
    <source>
        <dbReference type="Google" id="ProtNLM"/>
    </source>
</evidence>
<evidence type="ECO:0000313" key="2">
    <source>
        <dbReference type="EMBL" id="MTH77000.1"/>
    </source>
</evidence>
<proteinExistence type="predicted"/>
<accession>A0A6L6J545</accession>
<keyword evidence="3" id="KW-1185">Reference proteome</keyword>
<comment type="caution">
    <text evidence="2">The sequence shown here is derived from an EMBL/GenBank/DDBJ whole genome shotgun (WGS) entry which is preliminary data.</text>
</comment>
<dbReference type="RefSeq" id="WP_155094323.1">
    <property type="nucleotide sequence ID" value="NZ_WMIE01000001.1"/>
</dbReference>
<feature type="transmembrane region" description="Helical" evidence="1">
    <location>
        <begin position="12"/>
        <end position="29"/>
    </location>
</feature>
<dbReference type="Proteomes" id="UP000478183">
    <property type="component" value="Unassembled WGS sequence"/>
</dbReference>
<reference evidence="2 3" key="1">
    <citation type="submission" date="2019-11" db="EMBL/GenBank/DDBJ databases">
        <authorList>
            <person name="Dong K."/>
        </authorList>
    </citation>
    <scope>NUCLEOTIDE SEQUENCE [LARGE SCALE GENOMIC DNA]</scope>
    <source>
        <strain evidence="2 3">NBRC 111993</strain>
    </source>
</reference>
<evidence type="ECO:0000256" key="1">
    <source>
        <dbReference type="SAM" id="Phobius"/>
    </source>
</evidence>
<keyword evidence="1" id="KW-1133">Transmembrane helix</keyword>